<dbReference type="STRING" id="1215104.GCA_000730585_00787"/>
<dbReference type="InterPro" id="IPR036286">
    <property type="entry name" value="LexA/Signal_pep-like_sf"/>
</dbReference>
<dbReference type="RefSeq" id="WP_042129131.1">
    <property type="nucleotide sequence ID" value="NZ_FZOL01000011.1"/>
</dbReference>
<dbReference type="PANTHER" id="PTHR33516">
    <property type="entry name" value="LEXA REPRESSOR"/>
    <property type="match status" value="1"/>
</dbReference>
<dbReference type="AlphaFoldDB" id="A0A239G0J2"/>
<reference evidence="3" key="1">
    <citation type="submission" date="2017-06" db="EMBL/GenBank/DDBJ databases">
        <authorList>
            <person name="Varghese N."/>
            <person name="Submissions S."/>
        </authorList>
    </citation>
    <scope>NUCLEOTIDE SEQUENCE [LARGE SCALE GENOMIC DNA]</scope>
    <source>
        <strain evidence="3">DSM 22348</strain>
    </source>
</reference>
<dbReference type="Gene3D" id="1.10.260.40">
    <property type="entry name" value="lambda repressor-like DNA-binding domains"/>
    <property type="match status" value="1"/>
</dbReference>
<dbReference type="Pfam" id="PF01381">
    <property type="entry name" value="HTH_3"/>
    <property type="match status" value="1"/>
</dbReference>
<protein>
    <submittedName>
        <fullName evidence="2">SOS-response transcriptional repressor LexA (RecA-mediated autopeptidase)</fullName>
    </submittedName>
</protein>
<gene>
    <name evidence="2" type="ORF">SAMN05444352_11184</name>
</gene>
<dbReference type="InterPro" id="IPR015927">
    <property type="entry name" value="Peptidase_S24_S26A/B/C"/>
</dbReference>
<dbReference type="SUPFAM" id="SSF51306">
    <property type="entry name" value="LexA/Signal peptidase"/>
    <property type="match status" value="1"/>
</dbReference>
<dbReference type="InterPro" id="IPR050077">
    <property type="entry name" value="LexA_repressor"/>
</dbReference>
<dbReference type="Pfam" id="PF00717">
    <property type="entry name" value="Peptidase_S24"/>
    <property type="match status" value="1"/>
</dbReference>
<feature type="domain" description="HTH cro/C1-type" evidence="1">
    <location>
        <begin position="8"/>
        <end position="62"/>
    </location>
</feature>
<name>A0A239G0J2_9PSED</name>
<organism evidence="2 3">
    <name type="scientific">Pseudomonas japonica</name>
    <dbReference type="NCBI Taxonomy" id="256466"/>
    <lineage>
        <taxon>Bacteria</taxon>
        <taxon>Pseudomonadati</taxon>
        <taxon>Pseudomonadota</taxon>
        <taxon>Gammaproteobacteria</taxon>
        <taxon>Pseudomonadales</taxon>
        <taxon>Pseudomonadaceae</taxon>
        <taxon>Pseudomonas</taxon>
    </lineage>
</organism>
<dbReference type="SUPFAM" id="SSF47413">
    <property type="entry name" value="lambda repressor-like DNA-binding domains"/>
    <property type="match status" value="1"/>
</dbReference>
<dbReference type="InterPro" id="IPR001387">
    <property type="entry name" value="Cro/C1-type_HTH"/>
</dbReference>
<dbReference type="CDD" id="cd00093">
    <property type="entry name" value="HTH_XRE"/>
    <property type="match status" value="1"/>
</dbReference>
<dbReference type="GO" id="GO:0003677">
    <property type="term" value="F:DNA binding"/>
    <property type="evidence" value="ECO:0007669"/>
    <property type="project" value="InterPro"/>
</dbReference>
<dbReference type="InterPro" id="IPR039418">
    <property type="entry name" value="LexA-like"/>
</dbReference>
<proteinExistence type="predicted"/>
<evidence type="ECO:0000313" key="2">
    <source>
        <dbReference type="EMBL" id="SNS62560.1"/>
    </source>
</evidence>
<dbReference type="Gene3D" id="2.10.109.10">
    <property type="entry name" value="Umud Fragment, subunit A"/>
    <property type="match status" value="1"/>
</dbReference>
<dbReference type="Proteomes" id="UP000198407">
    <property type="component" value="Unassembled WGS sequence"/>
</dbReference>
<dbReference type="PANTHER" id="PTHR33516:SF2">
    <property type="entry name" value="LEXA REPRESSOR-RELATED"/>
    <property type="match status" value="1"/>
</dbReference>
<evidence type="ECO:0000259" key="1">
    <source>
        <dbReference type="PROSITE" id="PS50943"/>
    </source>
</evidence>
<accession>A0A239G0J2</accession>
<keyword evidence="3" id="KW-1185">Reference proteome</keyword>
<sequence length="206" mass="22789">MEKWIVLIKERMRELKLTQEKLAERVGVTQGAVGLWLRGERQLKLNRMNQILVALELPHMQMNATSMLAEEPANYGLPTTFRYPLSDWQRLAAISEEPETPGADQITDYKALGSAFWLRVEGDAMTAPTGLSICAGMLVLVDTGVEVEVGRLVIARVPGNAQGLLRQLVVEGGQRFLKPLNPSYPIMLCGEDCELLGVAIQAGIRF</sequence>
<dbReference type="PROSITE" id="PS50943">
    <property type="entry name" value="HTH_CROC1"/>
    <property type="match status" value="1"/>
</dbReference>
<dbReference type="InterPro" id="IPR010982">
    <property type="entry name" value="Lambda_DNA-bd_dom_sf"/>
</dbReference>
<dbReference type="SMART" id="SM00530">
    <property type="entry name" value="HTH_XRE"/>
    <property type="match status" value="1"/>
</dbReference>
<dbReference type="OrthoDB" id="9791537at2"/>
<dbReference type="EMBL" id="FZOL01000011">
    <property type="protein sequence ID" value="SNS62560.1"/>
    <property type="molecule type" value="Genomic_DNA"/>
</dbReference>
<dbReference type="CDD" id="cd06529">
    <property type="entry name" value="S24_LexA-like"/>
    <property type="match status" value="1"/>
</dbReference>
<evidence type="ECO:0000313" key="3">
    <source>
        <dbReference type="Proteomes" id="UP000198407"/>
    </source>
</evidence>